<feature type="compositionally biased region" description="Low complexity" evidence="1">
    <location>
        <begin position="94"/>
        <end position="104"/>
    </location>
</feature>
<organism evidence="2 3">
    <name type="scientific">Thetidibacter halocola</name>
    <dbReference type="NCBI Taxonomy" id="2827239"/>
    <lineage>
        <taxon>Bacteria</taxon>
        <taxon>Pseudomonadati</taxon>
        <taxon>Pseudomonadota</taxon>
        <taxon>Alphaproteobacteria</taxon>
        <taxon>Rhodobacterales</taxon>
        <taxon>Roseobacteraceae</taxon>
        <taxon>Thetidibacter</taxon>
    </lineage>
</organism>
<gene>
    <name evidence="2" type="ORF">KB874_02660</name>
</gene>
<accession>A0A8J7WCT2</accession>
<keyword evidence="3" id="KW-1185">Reference proteome</keyword>
<reference evidence="2" key="1">
    <citation type="submission" date="2021-04" db="EMBL/GenBank/DDBJ databases">
        <authorList>
            <person name="Yoon J."/>
        </authorList>
    </citation>
    <scope>NUCLEOTIDE SEQUENCE</scope>
    <source>
        <strain evidence="2">KMU-90</strain>
    </source>
</reference>
<dbReference type="SUPFAM" id="SSF88713">
    <property type="entry name" value="Glycoside hydrolase/deacetylase"/>
    <property type="match status" value="1"/>
</dbReference>
<dbReference type="InterPro" id="IPR011330">
    <property type="entry name" value="Glyco_hydro/deAcase_b/a-brl"/>
</dbReference>
<evidence type="ECO:0000313" key="2">
    <source>
        <dbReference type="EMBL" id="MBS0123023.1"/>
    </source>
</evidence>
<protein>
    <submittedName>
        <fullName evidence="2">Divergent polysaccharide deacetylase family protein</fullName>
    </submittedName>
</protein>
<dbReference type="Gene3D" id="3.20.20.370">
    <property type="entry name" value="Glycoside hydrolase/deacetylase"/>
    <property type="match status" value="1"/>
</dbReference>
<feature type="compositionally biased region" description="Basic and acidic residues" evidence="1">
    <location>
        <begin position="109"/>
        <end position="120"/>
    </location>
</feature>
<dbReference type="InterPro" id="IPR006837">
    <property type="entry name" value="Divergent_DAC"/>
</dbReference>
<evidence type="ECO:0000313" key="3">
    <source>
        <dbReference type="Proteomes" id="UP000681356"/>
    </source>
</evidence>
<dbReference type="Proteomes" id="UP000681356">
    <property type="component" value="Unassembled WGS sequence"/>
</dbReference>
<sequence>MARGFLAGMIWGAVASVVGVGAVSVLSDAPGPSMPRPVAEAPTVAPATAEEPAPGNAEATAPAPEPATAPPSAETTMPEPEAEETAEPEPVPAPEVAETAAVPTEDPDSAGRRPEPDSAVDRPAAPDAGLPSQAVPGSVGAETAPPAPPAVGQAPEAPQAETATGRPAPVTVTTEAPVMPGAQAEAPGAVSPDAPPLADAAPAQPPAPPVPSVESPLVPDAAGAPAGAASVASDEATTDTPAAESAEPAMPTPTADVTEDAPAIGQPAVSLVERDGAVQQDRLPRIGDAPDEAAGIAETAPDAEIAADTPLLANAAEVSVPDGVPRMAVVLVDDGRGPLGPATLQAFPFPVSFAIDPAHPDPAGAAEAYRALGFEVLSIARPPEGATASDVDVTLAGALAAVPQSVAVLEAPDGAGLGSDRAVISQAAAYLARSGHGLVLMPRGLNTAQQFAAREGVPAMTLFRDFDGEGQDATVIRRTLDQAAFRARQEGGVVMLGRLRADTISALVLWGLQDREGSLALVPVSVVLREAAAE</sequence>
<dbReference type="Pfam" id="PF04748">
    <property type="entry name" value="Polysacc_deac_2"/>
    <property type="match status" value="1"/>
</dbReference>
<dbReference type="CDD" id="cd10936">
    <property type="entry name" value="CE4_DAC2"/>
    <property type="match status" value="1"/>
</dbReference>
<feature type="compositionally biased region" description="Low complexity" evidence="1">
    <location>
        <begin position="212"/>
        <end position="234"/>
    </location>
</feature>
<feature type="compositionally biased region" description="Low complexity" evidence="1">
    <location>
        <begin position="189"/>
        <end position="202"/>
    </location>
</feature>
<feature type="region of interest" description="Disordered" evidence="1">
    <location>
        <begin position="29"/>
        <end position="260"/>
    </location>
</feature>
<dbReference type="RefSeq" id="WP_212534987.1">
    <property type="nucleotide sequence ID" value="NZ_JAGTUU010000001.1"/>
</dbReference>
<evidence type="ECO:0000256" key="1">
    <source>
        <dbReference type="SAM" id="MobiDB-lite"/>
    </source>
</evidence>
<dbReference type="AlphaFoldDB" id="A0A8J7WCT2"/>
<dbReference type="EMBL" id="JAGTUU010000001">
    <property type="protein sequence ID" value="MBS0123023.1"/>
    <property type="molecule type" value="Genomic_DNA"/>
</dbReference>
<feature type="compositionally biased region" description="Low complexity" evidence="1">
    <location>
        <begin position="37"/>
        <end position="62"/>
    </location>
</feature>
<name>A0A8J7WCT2_9RHOB</name>
<feature type="compositionally biased region" description="Low complexity" evidence="1">
    <location>
        <begin position="150"/>
        <end position="161"/>
    </location>
</feature>
<comment type="caution">
    <text evidence="2">The sequence shown here is derived from an EMBL/GenBank/DDBJ whole genome shotgun (WGS) entry which is preliminary data.</text>
</comment>
<dbReference type="GO" id="GO:0005975">
    <property type="term" value="P:carbohydrate metabolic process"/>
    <property type="evidence" value="ECO:0007669"/>
    <property type="project" value="InterPro"/>
</dbReference>
<proteinExistence type="predicted"/>
<feature type="compositionally biased region" description="Low complexity" evidence="1">
    <location>
        <begin position="70"/>
        <end position="79"/>
    </location>
</feature>